<comment type="similarity">
    <text evidence="3">Belongs to the heat shock protein 70 family.</text>
</comment>
<dbReference type="PhylomeDB" id="A0A0G4HC81"/>
<dbReference type="Gene3D" id="3.90.640.10">
    <property type="entry name" value="Actin, Chain A, domain 4"/>
    <property type="match status" value="1"/>
</dbReference>
<dbReference type="GO" id="GO:0005524">
    <property type="term" value="F:ATP binding"/>
    <property type="evidence" value="ECO:0007669"/>
    <property type="project" value="UniProtKB-KW"/>
</dbReference>
<dbReference type="SUPFAM" id="SSF53067">
    <property type="entry name" value="Actin-like ATPase domain"/>
    <property type="match status" value="2"/>
</dbReference>
<dbReference type="InterPro" id="IPR043129">
    <property type="entry name" value="ATPase_NBD"/>
</dbReference>
<dbReference type="EMBL" id="CDMZ01002268">
    <property type="protein sequence ID" value="CEM41603.1"/>
    <property type="molecule type" value="Genomic_DNA"/>
</dbReference>
<evidence type="ECO:0000256" key="4">
    <source>
        <dbReference type="SAM" id="Phobius"/>
    </source>
</evidence>
<feature type="transmembrane region" description="Helical" evidence="4">
    <location>
        <begin position="6"/>
        <end position="25"/>
    </location>
</feature>
<keyword evidence="1 3" id="KW-0547">Nucleotide-binding</keyword>
<dbReference type="InterPro" id="IPR018181">
    <property type="entry name" value="Heat_shock_70_CS"/>
</dbReference>
<dbReference type="AlphaFoldDB" id="A0A0G4HC81"/>
<keyword evidence="4" id="KW-0472">Membrane</keyword>
<accession>A0A0G4HC81</accession>
<dbReference type="InterPro" id="IPR013126">
    <property type="entry name" value="Hsp_70_fam"/>
</dbReference>
<evidence type="ECO:0000313" key="5">
    <source>
        <dbReference type="EMBL" id="CEM41603.1"/>
    </source>
</evidence>
<keyword evidence="4" id="KW-0812">Transmembrane</keyword>
<dbReference type="VEuPathDB" id="CryptoDB:Cvel_6294"/>
<protein>
    <submittedName>
        <fullName evidence="5">Uncharacterized protein</fullName>
    </submittedName>
</protein>
<name>A0A0G4HC81_9ALVE</name>
<dbReference type="FunFam" id="3.30.420.40:FF:000103">
    <property type="entry name" value="Heat shock 70 kDa protein 13"/>
    <property type="match status" value="1"/>
</dbReference>
<dbReference type="Pfam" id="PF00012">
    <property type="entry name" value="HSP70"/>
    <property type="match status" value="2"/>
</dbReference>
<sequence length="529" mass="57908">MLNFTIGGVPVLFFAVPILILAYCFRPPPPKPSIVGIDLGTTFSSIAAFEPHTGHITVFDVDVDGEKAIPSVVAFIDGKETTETGGKGPKVLVGRPAVRQAVLNSKRTLFDAKRLVGKSFSPESPEDVAALQKMSSLYPFDILLDAEGRPNFLVPPDGYHVPHTLAQMHETHTEVHTVENTKIPPGFQLVSPEQVSNLILQHLLRKAREQLGNRPIKDVVISIPADFSEAQRNGTQKAAELAGLNLLRFINEPTAAALAYGLHEKSGSSLVVVVDFGGGTLDVSLLQKDGGMFFTVAMAGNSRLGGQDFTENLVRFTIREAERQCRSREKEESELDENSLADVLDSEDVQNVRQSMEDLKLRLTEEEMGRVNLTFWSFVNKTWDATEVREENGDMGVGQDRGCEYSRLFTRDLFEEINADLFRKMLIPIETVLHMAELKPEDVDDVVLVGGTTRIPKVQAEVLRFFGREGVEGGSSSSSSTFGLHSSIDPDLAVVMGVAVQAGISSNSWPITVSAMEVDNSNLTRVEVN</sequence>
<dbReference type="PANTHER" id="PTHR19375">
    <property type="entry name" value="HEAT SHOCK PROTEIN 70KDA"/>
    <property type="match status" value="1"/>
</dbReference>
<proteinExistence type="inferred from homology"/>
<organism evidence="5">
    <name type="scientific">Chromera velia CCMP2878</name>
    <dbReference type="NCBI Taxonomy" id="1169474"/>
    <lineage>
        <taxon>Eukaryota</taxon>
        <taxon>Sar</taxon>
        <taxon>Alveolata</taxon>
        <taxon>Colpodellida</taxon>
        <taxon>Chromeraceae</taxon>
        <taxon>Chromera</taxon>
    </lineage>
</organism>
<evidence type="ECO:0000256" key="2">
    <source>
        <dbReference type="ARBA" id="ARBA00022840"/>
    </source>
</evidence>
<evidence type="ECO:0000256" key="3">
    <source>
        <dbReference type="RuleBase" id="RU003322"/>
    </source>
</evidence>
<dbReference type="PROSITE" id="PS00329">
    <property type="entry name" value="HSP70_2"/>
    <property type="match status" value="1"/>
</dbReference>
<gene>
    <name evidence="5" type="ORF">Cvel_6294</name>
</gene>
<evidence type="ECO:0000256" key="1">
    <source>
        <dbReference type="ARBA" id="ARBA00022741"/>
    </source>
</evidence>
<dbReference type="GO" id="GO:0140662">
    <property type="term" value="F:ATP-dependent protein folding chaperone"/>
    <property type="evidence" value="ECO:0007669"/>
    <property type="project" value="InterPro"/>
</dbReference>
<keyword evidence="2 3" id="KW-0067">ATP-binding</keyword>
<reference evidence="5" key="1">
    <citation type="submission" date="2014-11" db="EMBL/GenBank/DDBJ databases">
        <authorList>
            <person name="Otto D Thomas"/>
            <person name="Naeem Raeece"/>
        </authorList>
    </citation>
    <scope>NUCLEOTIDE SEQUENCE</scope>
</reference>
<dbReference type="PROSITE" id="PS00297">
    <property type="entry name" value="HSP70_1"/>
    <property type="match status" value="1"/>
</dbReference>
<dbReference type="Gene3D" id="3.30.420.40">
    <property type="match status" value="2"/>
</dbReference>
<keyword evidence="4" id="KW-1133">Transmembrane helix</keyword>
<dbReference type="PROSITE" id="PS01036">
    <property type="entry name" value="HSP70_3"/>
    <property type="match status" value="1"/>
</dbReference>